<dbReference type="Pfam" id="PF02348">
    <property type="entry name" value="CTP_transf_3"/>
    <property type="match status" value="1"/>
</dbReference>
<dbReference type="RefSeq" id="WP_185136853.1">
    <property type="nucleotide sequence ID" value="NZ_JACJVR010000060.1"/>
</dbReference>
<dbReference type="EMBL" id="JACJVR010000060">
    <property type="protein sequence ID" value="MBB6692864.1"/>
    <property type="molecule type" value="Genomic_DNA"/>
</dbReference>
<protein>
    <submittedName>
        <fullName evidence="1">Acylneuraminate cytidylyltransferase family protein</fullName>
    </submittedName>
</protein>
<keyword evidence="1" id="KW-0808">Transferase</keyword>
<dbReference type="PANTHER" id="PTHR21485:SF6">
    <property type="entry name" value="N-ACYLNEURAMINATE CYTIDYLYLTRANSFERASE-RELATED"/>
    <property type="match status" value="1"/>
</dbReference>
<dbReference type="InterPro" id="IPR050793">
    <property type="entry name" value="CMP-NeuNAc_synthase"/>
</dbReference>
<dbReference type="AlphaFoldDB" id="A0A841U4F1"/>
<dbReference type="InterPro" id="IPR003329">
    <property type="entry name" value="Cytidylyl_trans"/>
</dbReference>
<dbReference type="Gene3D" id="3.90.550.10">
    <property type="entry name" value="Spore Coat Polysaccharide Biosynthesis Protein SpsA, Chain A"/>
    <property type="match status" value="1"/>
</dbReference>
<dbReference type="SUPFAM" id="SSF53448">
    <property type="entry name" value="Nucleotide-diphospho-sugar transferases"/>
    <property type="match status" value="1"/>
</dbReference>
<dbReference type="Proteomes" id="UP000553776">
    <property type="component" value="Unassembled WGS sequence"/>
</dbReference>
<dbReference type="PANTHER" id="PTHR21485">
    <property type="entry name" value="HAD SUPERFAMILY MEMBERS CMAS AND KDSC"/>
    <property type="match status" value="1"/>
</dbReference>
<accession>A0A841U4F1</accession>
<organism evidence="1 2">
    <name type="scientific">Cohnella xylanilytica</name>
    <dbReference type="NCBI Taxonomy" id="557555"/>
    <lineage>
        <taxon>Bacteria</taxon>
        <taxon>Bacillati</taxon>
        <taxon>Bacillota</taxon>
        <taxon>Bacilli</taxon>
        <taxon>Bacillales</taxon>
        <taxon>Paenibacillaceae</taxon>
        <taxon>Cohnella</taxon>
    </lineage>
</organism>
<keyword evidence="2" id="KW-1185">Reference proteome</keyword>
<evidence type="ECO:0000313" key="1">
    <source>
        <dbReference type="EMBL" id="MBB6692864.1"/>
    </source>
</evidence>
<proteinExistence type="predicted"/>
<keyword evidence="1" id="KW-0548">Nucleotidyltransferase</keyword>
<reference evidence="1 2" key="1">
    <citation type="submission" date="2020-08" db="EMBL/GenBank/DDBJ databases">
        <title>Cohnella phylogeny.</title>
        <authorList>
            <person name="Dunlap C."/>
        </authorList>
    </citation>
    <scope>NUCLEOTIDE SEQUENCE [LARGE SCALE GENOMIC DNA]</scope>
    <source>
        <strain evidence="1 2">DSM 25239</strain>
    </source>
</reference>
<gene>
    <name evidence="1" type="ORF">H7B90_15750</name>
</gene>
<dbReference type="CDD" id="cd02513">
    <property type="entry name" value="CMP-NeuAc_Synthase"/>
    <property type="match status" value="1"/>
</dbReference>
<sequence>MNRSVVAIIPARGGSTRIKNKNIADFNGLPMIAWTLSAARESGLFARIVVSTDSEEIAEVSRAYGADVPFLREKHADAHSPVSEATIHALEQLEERLGESYDDVVQLFACCPLRRAEHIRDAYGLFVRENADFLISASNPKGFNPWWSVKLDSSSRPTRLFPEAYHTRSQDLEPLYIPSGAIWIARCDRLREAGTFYGPSHLYYPIDWRAAVDIDEEEDLVFAEALARMEGIRARA</sequence>
<comment type="caution">
    <text evidence="1">The sequence shown here is derived from an EMBL/GenBank/DDBJ whole genome shotgun (WGS) entry which is preliminary data.</text>
</comment>
<dbReference type="GO" id="GO:0008781">
    <property type="term" value="F:N-acylneuraminate cytidylyltransferase activity"/>
    <property type="evidence" value="ECO:0007669"/>
    <property type="project" value="TreeGrafter"/>
</dbReference>
<evidence type="ECO:0000313" key="2">
    <source>
        <dbReference type="Proteomes" id="UP000553776"/>
    </source>
</evidence>
<dbReference type="InterPro" id="IPR029044">
    <property type="entry name" value="Nucleotide-diphossugar_trans"/>
</dbReference>
<name>A0A841U4F1_9BACL</name>